<dbReference type="Gene3D" id="3.40.47.10">
    <property type="match status" value="1"/>
</dbReference>
<reference evidence="5" key="1">
    <citation type="journal article" date="2019" name="Int. J. Syst. Evol. Microbiol.">
        <title>The Global Catalogue of Microorganisms (GCM) 10K type strain sequencing project: providing services to taxonomists for standard genome sequencing and annotation.</title>
        <authorList>
            <consortium name="The Broad Institute Genomics Platform"/>
            <consortium name="The Broad Institute Genome Sequencing Center for Infectious Disease"/>
            <person name="Wu L."/>
            <person name="Ma J."/>
        </authorList>
    </citation>
    <scope>NUCLEOTIDE SEQUENCE [LARGE SCALE GENOMIC DNA]</scope>
    <source>
        <strain evidence="5">CCUG 66188</strain>
    </source>
</reference>
<dbReference type="Proteomes" id="UP001596353">
    <property type="component" value="Unassembled WGS sequence"/>
</dbReference>
<dbReference type="GO" id="GO:0016746">
    <property type="term" value="F:acyltransferase activity"/>
    <property type="evidence" value="ECO:0007669"/>
    <property type="project" value="UniProtKB-KW"/>
</dbReference>
<keyword evidence="4" id="KW-0012">Acyltransferase</keyword>
<evidence type="ECO:0000313" key="5">
    <source>
        <dbReference type="Proteomes" id="UP001596353"/>
    </source>
</evidence>
<feature type="compositionally biased region" description="Polar residues" evidence="1">
    <location>
        <begin position="325"/>
        <end position="334"/>
    </location>
</feature>
<dbReference type="InterPro" id="IPR020616">
    <property type="entry name" value="Thiolase_N"/>
</dbReference>
<name>A0ABW2BAG2_9RHOB</name>
<dbReference type="PANTHER" id="PTHR42870">
    <property type="entry name" value="ACETYL-COA C-ACETYLTRANSFERASE"/>
    <property type="match status" value="1"/>
</dbReference>
<feature type="domain" description="Thiolase C-terminal" evidence="3">
    <location>
        <begin position="262"/>
        <end position="339"/>
    </location>
</feature>
<dbReference type="EC" id="2.3.1.-" evidence="4"/>
<keyword evidence="5" id="KW-1185">Reference proteome</keyword>
<dbReference type="InterPro" id="IPR055140">
    <property type="entry name" value="Thiolase_C_2"/>
</dbReference>
<dbReference type="InterPro" id="IPR016039">
    <property type="entry name" value="Thiolase-like"/>
</dbReference>
<organism evidence="4 5">
    <name type="scientific">Sulfitobacter porphyrae</name>
    <dbReference type="NCBI Taxonomy" id="1246864"/>
    <lineage>
        <taxon>Bacteria</taxon>
        <taxon>Pseudomonadati</taxon>
        <taxon>Pseudomonadota</taxon>
        <taxon>Alphaproteobacteria</taxon>
        <taxon>Rhodobacterales</taxon>
        <taxon>Roseobacteraceae</taxon>
        <taxon>Sulfitobacter</taxon>
    </lineage>
</organism>
<dbReference type="InterPro" id="IPR002155">
    <property type="entry name" value="Thiolase"/>
</dbReference>
<keyword evidence="4" id="KW-0808">Transferase</keyword>
<dbReference type="EMBL" id="JBHSWG010000004">
    <property type="protein sequence ID" value="MFC6762226.1"/>
    <property type="molecule type" value="Genomic_DNA"/>
</dbReference>
<proteinExistence type="predicted"/>
<feature type="region of interest" description="Disordered" evidence="1">
    <location>
        <begin position="322"/>
        <end position="344"/>
    </location>
</feature>
<gene>
    <name evidence="4" type="ORF">ACFQFQ_26240</name>
</gene>
<protein>
    <submittedName>
        <fullName evidence="4">Thiolase family protein</fullName>
        <ecNumber evidence="4">2.3.1.-</ecNumber>
    </submittedName>
</protein>
<dbReference type="CDD" id="cd00829">
    <property type="entry name" value="SCP-x_thiolase"/>
    <property type="match status" value="1"/>
</dbReference>
<dbReference type="Pfam" id="PF22691">
    <property type="entry name" value="Thiolase_C_1"/>
    <property type="match status" value="1"/>
</dbReference>
<feature type="domain" description="Thiolase N-terminal" evidence="2">
    <location>
        <begin position="28"/>
        <end position="187"/>
    </location>
</feature>
<dbReference type="SUPFAM" id="SSF53901">
    <property type="entry name" value="Thiolase-like"/>
    <property type="match status" value="2"/>
</dbReference>
<sequence length="344" mass="37067">MGKFSIDRRAYDDVVITTPVSLPYVRYSEQSAHWWIGRALRALVDGSGIEARDIDGFCLSSFTTAPDTAIGLAEHLGLSVRWLDHVPLGGASGITGVRRAARAVQTGDCDVVACIGADTNQRGSFGNTLANFSRFSQDAVYPYGAGGTNASFALIARNYMETFNVSREDLGRIAVAQRSNALKNPNALMKEPLTLDQYINARPIADPIHLFDCVMPCAGAEAVLVMRQDTARACGIAGARLRSSIERHNARSIDPMQTSGGWVEDVGELYSMAGVEPNDIDVVQTYDDYPVICMMQMEDLGFCRKGEGAEFVRSHDLRIEGDFPHNTSGGQLSCGQAAGGPMSG</sequence>
<evidence type="ECO:0000259" key="2">
    <source>
        <dbReference type="Pfam" id="PF00108"/>
    </source>
</evidence>
<evidence type="ECO:0000256" key="1">
    <source>
        <dbReference type="SAM" id="MobiDB-lite"/>
    </source>
</evidence>
<dbReference type="PIRSF" id="PIRSF000429">
    <property type="entry name" value="Ac-CoA_Ac_transf"/>
    <property type="match status" value="1"/>
</dbReference>
<accession>A0ABW2BAG2</accession>
<evidence type="ECO:0000313" key="4">
    <source>
        <dbReference type="EMBL" id="MFC6762226.1"/>
    </source>
</evidence>
<evidence type="ECO:0000259" key="3">
    <source>
        <dbReference type="Pfam" id="PF22691"/>
    </source>
</evidence>
<dbReference type="Pfam" id="PF00108">
    <property type="entry name" value="Thiolase_N"/>
    <property type="match status" value="1"/>
</dbReference>
<comment type="caution">
    <text evidence="4">The sequence shown here is derived from an EMBL/GenBank/DDBJ whole genome shotgun (WGS) entry which is preliminary data.</text>
</comment>
<dbReference type="PANTHER" id="PTHR42870:SF1">
    <property type="entry name" value="NON-SPECIFIC LIPID-TRANSFER PROTEIN-LIKE 2"/>
    <property type="match status" value="1"/>
</dbReference>